<name>A0ABP8NUC2_9NOCA</name>
<dbReference type="RefSeq" id="WP_345342419.1">
    <property type="nucleotide sequence ID" value="NZ_BAABFB010000020.1"/>
</dbReference>
<proteinExistence type="predicted"/>
<accession>A0ABP8NUC2</accession>
<evidence type="ECO:0000313" key="2">
    <source>
        <dbReference type="Proteomes" id="UP001501183"/>
    </source>
</evidence>
<sequence>MPSLNITFTDEEQTLLRDAADKEGVSLKTFAHHAVVEAASSRKKMRDQLLADIFAKSAELNERLA</sequence>
<dbReference type="Proteomes" id="UP001501183">
    <property type="component" value="Unassembled WGS sequence"/>
</dbReference>
<protein>
    <recommendedName>
        <fullName evidence="3">Ribbon-helix-helix CopG family protein</fullName>
    </recommendedName>
</protein>
<keyword evidence="2" id="KW-1185">Reference proteome</keyword>
<evidence type="ECO:0008006" key="3">
    <source>
        <dbReference type="Google" id="ProtNLM"/>
    </source>
</evidence>
<evidence type="ECO:0000313" key="1">
    <source>
        <dbReference type="EMBL" id="GAA4473731.1"/>
    </source>
</evidence>
<dbReference type="EMBL" id="BAABFB010000020">
    <property type="protein sequence ID" value="GAA4473731.1"/>
    <property type="molecule type" value="Genomic_DNA"/>
</dbReference>
<reference evidence="2" key="1">
    <citation type="journal article" date="2019" name="Int. J. Syst. Evol. Microbiol.">
        <title>The Global Catalogue of Microorganisms (GCM) 10K type strain sequencing project: providing services to taxonomists for standard genome sequencing and annotation.</title>
        <authorList>
            <consortium name="The Broad Institute Genomics Platform"/>
            <consortium name="The Broad Institute Genome Sequencing Center for Infectious Disease"/>
            <person name="Wu L."/>
            <person name="Ma J."/>
        </authorList>
    </citation>
    <scope>NUCLEOTIDE SEQUENCE [LARGE SCALE GENOMIC DNA]</scope>
    <source>
        <strain evidence="2">JCM 32206</strain>
    </source>
</reference>
<organism evidence="1 2">
    <name type="scientific">Rhodococcus olei</name>
    <dbReference type="NCBI Taxonomy" id="2161675"/>
    <lineage>
        <taxon>Bacteria</taxon>
        <taxon>Bacillati</taxon>
        <taxon>Actinomycetota</taxon>
        <taxon>Actinomycetes</taxon>
        <taxon>Mycobacteriales</taxon>
        <taxon>Nocardiaceae</taxon>
        <taxon>Rhodococcus</taxon>
    </lineage>
</organism>
<gene>
    <name evidence="1" type="ORF">GCM10023094_07960</name>
</gene>
<comment type="caution">
    <text evidence="1">The sequence shown here is derived from an EMBL/GenBank/DDBJ whole genome shotgun (WGS) entry which is preliminary data.</text>
</comment>